<protein>
    <submittedName>
        <fullName evidence="2">Uncharacterized protein</fullName>
    </submittedName>
</protein>
<evidence type="ECO:0000256" key="1">
    <source>
        <dbReference type="SAM" id="MobiDB-lite"/>
    </source>
</evidence>
<keyword evidence="3" id="KW-1185">Reference proteome</keyword>
<feature type="compositionally biased region" description="Low complexity" evidence="1">
    <location>
        <begin position="50"/>
        <end position="105"/>
    </location>
</feature>
<dbReference type="OrthoDB" id="5197325at2"/>
<dbReference type="Proteomes" id="UP000250028">
    <property type="component" value="Unassembled WGS sequence"/>
</dbReference>
<dbReference type="RefSeq" id="WP_109684085.1">
    <property type="nucleotide sequence ID" value="NZ_QGDN01000001.1"/>
</dbReference>
<feature type="compositionally biased region" description="Pro residues" evidence="1">
    <location>
        <begin position="1"/>
        <end position="10"/>
    </location>
</feature>
<accession>A0A2Y8ZN53</accession>
<gene>
    <name evidence="2" type="ORF">SAMN04489750_0650</name>
</gene>
<dbReference type="EMBL" id="UESZ01000001">
    <property type="protein sequence ID" value="SSA33375.1"/>
    <property type="molecule type" value="Genomic_DNA"/>
</dbReference>
<sequence length="191" mass="19482">MTAPAAPPRPLLSRSGNGGGHGSSRSSSSPAESAPHATTARKHPPQRLRPSAPATISASSPATTTSAPTATNTPSATATSTLAPTTTSSATSSSSNPTSTTTSTAPKEDYATSFKLNFGETSWGQTVTDISIRNGVAFITAQISPDDKATAEQILRGGVNLATNSYPDINFVDVLDGTGVHMVQKMVKHTT</sequence>
<dbReference type="AlphaFoldDB" id="A0A2Y8ZN53"/>
<feature type="region of interest" description="Disordered" evidence="1">
    <location>
        <begin position="1"/>
        <end position="106"/>
    </location>
</feature>
<proteinExistence type="predicted"/>
<evidence type="ECO:0000313" key="3">
    <source>
        <dbReference type="Proteomes" id="UP000250028"/>
    </source>
</evidence>
<name>A0A2Y8ZN53_9MICO</name>
<organism evidence="2 3">
    <name type="scientific">Branchiibius hedensis</name>
    <dbReference type="NCBI Taxonomy" id="672460"/>
    <lineage>
        <taxon>Bacteria</taxon>
        <taxon>Bacillati</taxon>
        <taxon>Actinomycetota</taxon>
        <taxon>Actinomycetes</taxon>
        <taxon>Micrococcales</taxon>
        <taxon>Dermacoccaceae</taxon>
        <taxon>Branchiibius</taxon>
    </lineage>
</organism>
<reference evidence="3" key="1">
    <citation type="submission" date="2016-10" db="EMBL/GenBank/DDBJ databases">
        <authorList>
            <person name="Varghese N."/>
            <person name="Submissions S."/>
        </authorList>
    </citation>
    <scope>NUCLEOTIDE SEQUENCE [LARGE SCALE GENOMIC DNA]</scope>
    <source>
        <strain evidence="3">DSM 22951</strain>
    </source>
</reference>
<evidence type="ECO:0000313" key="2">
    <source>
        <dbReference type="EMBL" id="SSA33375.1"/>
    </source>
</evidence>